<name>A0A090YPT3_PAEMA</name>
<evidence type="ECO:0000256" key="2">
    <source>
        <dbReference type="SAM" id="SignalP"/>
    </source>
</evidence>
<dbReference type="Proteomes" id="UP000029278">
    <property type="component" value="Unassembled WGS sequence"/>
</dbReference>
<dbReference type="PATRIC" id="fig|44252.3.peg.4653"/>
<keyword evidence="1" id="KW-0472">Membrane</keyword>
<dbReference type="InterPro" id="IPR055831">
    <property type="entry name" value="DUF7408"/>
</dbReference>
<keyword evidence="5" id="KW-1185">Reference proteome</keyword>
<evidence type="ECO:0000313" key="4">
    <source>
        <dbReference type="EMBL" id="KFN00844.1"/>
    </source>
</evidence>
<dbReference type="Gene3D" id="3.40.50.880">
    <property type="match status" value="1"/>
</dbReference>
<keyword evidence="2" id="KW-0732">Signal</keyword>
<feature type="domain" description="DUF7408" evidence="3">
    <location>
        <begin position="190"/>
        <end position="317"/>
    </location>
</feature>
<dbReference type="HOGENOM" id="CLU_018243_0_0_9"/>
<feature type="chain" id="PRO_5038551292" description="DUF7408 domain-containing protein" evidence="2">
    <location>
        <begin position="26"/>
        <end position="793"/>
    </location>
</feature>
<feature type="transmembrane region" description="Helical" evidence="1">
    <location>
        <begin position="370"/>
        <end position="390"/>
    </location>
</feature>
<evidence type="ECO:0000256" key="1">
    <source>
        <dbReference type="SAM" id="Phobius"/>
    </source>
</evidence>
<dbReference type="OrthoDB" id="137965at2"/>
<dbReference type="Pfam" id="PF24157">
    <property type="entry name" value="DUF7408"/>
    <property type="match status" value="1"/>
</dbReference>
<evidence type="ECO:0000313" key="5">
    <source>
        <dbReference type="Proteomes" id="UP000029278"/>
    </source>
</evidence>
<dbReference type="SUPFAM" id="SSF52317">
    <property type="entry name" value="Class I glutamine amidotransferase-like"/>
    <property type="match status" value="1"/>
</dbReference>
<comment type="caution">
    <text evidence="4">The sequence shown here is derived from an EMBL/GenBank/DDBJ whole genome shotgun (WGS) entry which is preliminary data.</text>
</comment>
<dbReference type="RefSeq" id="WP_036625126.1">
    <property type="nucleotide sequence ID" value="NZ_JAKOBR010000001.1"/>
</dbReference>
<feature type="transmembrane region" description="Helical" evidence="1">
    <location>
        <begin position="397"/>
        <end position="418"/>
    </location>
</feature>
<dbReference type="STRING" id="44252.DJ90_4407"/>
<reference evidence="4 5" key="1">
    <citation type="submission" date="2014-04" db="EMBL/GenBank/DDBJ databases">
        <authorList>
            <person name="Bishop-Lilly K.A."/>
            <person name="Broomall S.M."/>
            <person name="Chain P.S."/>
            <person name="Chertkov O."/>
            <person name="Coyne S.R."/>
            <person name="Daligault H.E."/>
            <person name="Davenport K.W."/>
            <person name="Erkkila T."/>
            <person name="Frey K.G."/>
            <person name="Gibbons H.S."/>
            <person name="Gu W."/>
            <person name="Jaissle J."/>
            <person name="Johnson S.L."/>
            <person name="Koroleva G.I."/>
            <person name="Ladner J.T."/>
            <person name="Lo C.-C."/>
            <person name="Minogue T.D."/>
            <person name="Munk C."/>
            <person name="Palacios G.F."/>
            <person name="Redden C.L."/>
            <person name="Rosenzweig C.N."/>
            <person name="Scholz M.B."/>
            <person name="Teshima H."/>
            <person name="Xu Y."/>
        </authorList>
    </citation>
    <scope>NUCLEOTIDE SEQUENCE [LARGE SCALE GENOMIC DNA]</scope>
    <source>
        <strain evidence="4 5">8244</strain>
    </source>
</reference>
<dbReference type="AlphaFoldDB" id="A0A090YPT3"/>
<accession>A0A090YPT3</accession>
<dbReference type="GeneID" id="77008913"/>
<keyword evidence="1" id="KW-1133">Transmembrane helix</keyword>
<organism evidence="4 5">
    <name type="scientific">Paenibacillus macerans</name>
    <name type="common">Bacillus macerans</name>
    <dbReference type="NCBI Taxonomy" id="44252"/>
    <lineage>
        <taxon>Bacteria</taxon>
        <taxon>Bacillati</taxon>
        <taxon>Bacillota</taxon>
        <taxon>Bacilli</taxon>
        <taxon>Bacillales</taxon>
        <taxon>Paenibacillaceae</taxon>
        <taxon>Paenibacillus</taxon>
    </lineage>
</organism>
<gene>
    <name evidence="4" type="ORF">DJ90_4407</name>
</gene>
<sequence length="793" mass="86115">MLFQAKRIVPLIVLCAALLAGIVYAVPQPARAADKPSITIESELGFNGTVKLGEWNPLTITLTSSADISGELVVEAQIPYTGESTTHIQAVDLPAGSPKKVTFAVLGNRFDQYNNSIRFYEGTAESGKMIPFAAGSSYLETIPKNGTLVGTLAADPDSLNFLRTLNGSGGNVTVVPLDKEQVPEDGTLLSSLDVLLINDYSADTLGKGRTGAIRSWVHKGGTLILSGGGGYPKSAKGFEDLSPVDYAGNTSVSELPELEKLGGKKLSLDRSFPVSAAKLKEGAAAIAQFDSEPLIASWSVGQGKVIYAAYDVAMEPLHAWSGHPGVWSSVLQLDLTSGTGKPEGSKSELFSGIDGLLDYFPSMTLPPFSLLIWLLLGYAVLVAPLLYYILKKLDKREWSWVLIPLIAVAASGGIYMAGTSGGSSVQTHTFNIMELDGKGRAERTTASAMFVPRGGDYHVELPAGTYVSVKREDGLLAGGQHQEPNRQSIRVQADRTTVKLKGMTHRSFAKLWMDQPEDREFGAVSVEAGFDGQGRLQGTVTNRTDADLSDAALIVGKKVFLLGELPKQQSVPIAPSSMTVPYDDYGGNLFPYNGSGTRRDNMLLERQRGLVNSYLNVLFEQDKYLFIAWSKEQLSDYKVNGKSVKSDQLNMWVQPFEPALGQNGEMYLPYGFAAGRVLNVTSSQWSEEGSGRVNMAPGEMQIEYRLPAAPNPAYSQLSIAIRQQDKGSRTTAAIWNAEKEAWRELNWKNGEVKFADQANQYLQNGTNLRIRITAEEWTSFDIPELSLQGRYSE</sequence>
<protein>
    <recommendedName>
        <fullName evidence="3">DUF7408 domain-containing protein</fullName>
    </recommendedName>
</protein>
<dbReference type="InterPro" id="IPR029062">
    <property type="entry name" value="Class_I_gatase-like"/>
</dbReference>
<evidence type="ECO:0000259" key="3">
    <source>
        <dbReference type="Pfam" id="PF24157"/>
    </source>
</evidence>
<feature type="signal peptide" evidence="2">
    <location>
        <begin position="1"/>
        <end position="25"/>
    </location>
</feature>
<dbReference type="EMBL" id="JMQA01000039">
    <property type="protein sequence ID" value="KFN00844.1"/>
    <property type="molecule type" value="Genomic_DNA"/>
</dbReference>
<proteinExistence type="predicted"/>
<keyword evidence="1" id="KW-0812">Transmembrane</keyword>